<feature type="domain" description="Histidine kinase" evidence="14">
    <location>
        <begin position="308"/>
        <end position="525"/>
    </location>
</feature>
<dbReference type="Gene3D" id="1.20.120.620">
    <property type="entry name" value="Backbone structure of the membrane domain of e. Coli histidine kinase receptor kdpd"/>
    <property type="match status" value="1"/>
</dbReference>
<reference evidence="16" key="1">
    <citation type="submission" date="2016-11" db="EMBL/GenBank/DDBJ databases">
        <authorList>
            <person name="Varghese N."/>
            <person name="Submissions S."/>
        </authorList>
    </citation>
    <scope>NUCLEOTIDE SEQUENCE [LARGE SCALE GENOMIC DNA]</scope>
    <source>
        <strain evidence="16">GAS401</strain>
    </source>
</reference>
<organism evidence="15 16">
    <name type="scientific">Bradyrhizobium erythrophlei</name>
    <dbReference type="NCBI Taxonomy" id="1437360"/>
    <lineage>
        <taxon>Bacteria</taxon>
        <taxon>Pseudomonadati</taxon>
        <taxon>Pseudomonadota</taxon>
        <taxon>Alphaproteobacteria</taxon>
        <taxon>Hyphomicrobiales</taxon>
        <taxon>Nitrobacteraceae</taxon>
        <taxon>Bradyrhizobium</taxon>
    </lineage>
</organism>
<dbReference type="EMBL" id="LT670849">
    <property type="protein sequence ID" value="SHN79398.1"/>
    <property type="molecule type" value="Genomic_DNA"/>
</dbReference>
<sequence length="537" mass="57765">MPIITRLAKPGLSGGKDRDITPAPVSKAARHDFLQTNVVPLLLSLVGVTLVTALLLLLKETVAASLVPIAYLVPVIIAATRWGIWPATLACIVSMAQADFFFFPPIYSFQVEDPQEAIDLLLFFVVALVASNLASRLRQETETLRQRERDIHNLYDFSRRLAACFTVSELVSAIENYLSQTLGQPAVYFAAKGDGQLEPPRSGSVPAAVKESAASAISTAEPVRSVTDPATQNVWLLHMVRSETAIVGLVAVNIGAGTAEALESGTRRAASILEEVSLTLQRIDIEKAMEDARLRLQAQLLRDAFHGTLSHELRTPLAAIRGSASVLDSIPLIQKDERAHLLVEAISDEVAELDSFIQNLLNATRATAGGISPNLEWTDPRDIVNAAIKARARRLVAHKVETEFDDDLPLVHVDSGLLEESCGQLLENAAKYSPSGSTIVVRVRRRHDDVVLSISDQGVGITADERPQLGSRSFRSQRHQATIPGSGLGFWIASIFVDANGGTIDITSPGQGLGATASITLPGSTMKQSEMTAASNE</sequence>
<protein>
    <recommendedName>
        <fullName evidence="3">histidine kinase</fullName>
        <ecNumber evidence="3">2.7.13.3</ecNumber>
    </recommendedName>
</protein>
<dbReference type="SUPFAM" id="SSF47384">
    <property type="entry name" value="Homodimeric domain of signal transducing histidine kinase"/>
    <property type="match status" value="1"/>
</dbReference>
<dbReference type="PRINTS" id="PR00344">
    <property type="entry name" value="BCTRLSENSOR"/>
</dbReference>
<dbReference type="Pfam" id="PF13493">
    <property type="entry name" value="DUF4118"/>
    <property type="match status" value="1"/>
</dbReference>
<dbReference type="GO" id="GO:0000155">
    <property type="term" value="F:phosphorelay sensor kinase activity"/>
    <property type="evidence" value="ECO:0007669"/>
    <property type="project" value="InterPro"/>
</dbReference>
<dbReference type="InterPro" id="IPR003661">
    <property type="entry name" value="HisK_dim/P_dom"/>
</dbReference>
<feature type="transmembrane region" description="Helical" evidence="13">
    <location>
        <begin position="38"/>
        <end position="58"/>
    </location>
</feature>
<keyword evidence="16" id="KW-1185">Reference proteome</keyword>
<dbReference type="SMART" id="SM00388">
    <property type="entry name" value="HisKA"/>
    <property type="match status" value="1"/>
</dbReference>
<evidence type="ECO:0000259" key="14">
    <source>
        <dbReference type="PROSITE" id="PS50109"/>
    </source>
</evidence>
<dbReference type="InterPro" id="IPR025201">
    <property type="entry name" value="KdpD_TM"/>
</dbReference>
<dbReference type="Proteomes" id="UP000184096">
    <property type="component" value="Chromosome I"/>
</dbReference>
<gene>
    <name evidence="15" type="ORF">SAMN05444170_4011</name>
</gene>
<evidence type="ECO:0000256" key="8">
    <source>
        <dbReference type="ARBA" id="ARBA00022777"/>
    </source>
</evidence>
<dbReference type="Gene3D" id="3.30.565.10">
    <property type="entry name" value="Histidine kinase-like ATPase, C-terminal domain"/>
    <property type="match status" value="1"/>
</dbReference>
<dbReference type="AlphaFoldDB" id="A0A1M7U903"/>
<dbReference type="InterPro" id="IPR003594">
    <property type="entry name" value="HATPase_dom"/>
</dbReference>
<evidence type="ECO:0000256" key="7">
    <source>
        <dbReference type="ARBA" id="ARBA00022741"/>
    </source>
</evidence>
<proteinExistence type="predicted"/>
<evidence type="ECO:0000256" key="2">
    <source>
        <dbReference type="ARBA" id="ARBA00004141"/>
    </source>
</evidence>
<dbReference type="GO" id="GO:0005524">
    <property type="term" value="F:ATP binding"/>
    <property type="evidence" value="ECO:0007669"/>
    <property type="project" value="UniProtKB-KW"/>
</dbReference>
<evidence type="ECO:0000256" key="13">
    <source>
        <dbReference type="SAM" id="Phobius"/>
    </source>
</evidence>
<keyword evidence="8 15" id="KW-0418">Kinase</keyword>
<dbReference type="Pfam" id="PF02518">
    <property type="entry name" value="HATPase_c"/>
    <property type="match status" value="1"/>
</dbReference>
<dbReference type="OrthoDB" id="9806130at2"/>
<accession>A0A1M7U903</accession>
<keyword evidence="10 13" id="KW-1133">Transmembrane helix</keyword>
<dbReference type="InterPro" id="IPR052023">
    <property type="entry name" value="Histidine_kinase_KdpD"/>
</dbReference>
<keyword evidence="11" id="KW-0902">Two-component regulatory system</keyword>
<name>A0A1M7U903_9BRAD</name>
<keyword evidence="9" id="KW-0067">ATP-binding</keyword>
<dbReference type="Gene3D" id="3.30.450.40">
    <property type="match status" value="1"/>
</dbReference>
<evidence type="ECO:0000256" key="9">
    <source>
        <dbReference type="ARBA" id="ARBA00022840"/>
    </source>
</evidence>
<dbReference type="SUPFAM" id="SSF55874">
    <property type="entry name" value="ATPase domain of HSP90 chaperone/DNA topoisomerase II/histidine kinase"/>
    <property type="match status" value="1"/>
</dbReference>
<dbReference type="SMART" id="SM00387">
    <property type="entry name" value="HATPase_c"/>
    <property type="match status" value="1"/>
</dbReference>
<keyword evidence="5" id="KW-0808">Transferase</keyword>
<dbReference type="InterPro" id="IPR036097">
    <property type="entry name" value="HisK_dim/P_sf"/>
</dbReference>
<evidence type="ECO:0000256" key="11">
    <source>
        <dbReference type="ARBA" id="ARBA00023012"/>
    </source>
</evidence>
<evidence type="ECO:0000256" key="10">
    <source>
        <dbReference type="ARBA" id="ARBA00022989"/>
    </source>
</evidence>
<dbReference type="PANTHER" id="PTHR45569">
    <property type="entry name" value="SENSOR PROTEIN KDPD"/>
    <property type="match status" value="1"/>
</dbReference>
<evidence type="ECO:0000256" key="4">
    <source>
        <dbReference type="ARBA" id="ARBA00022553"/>
    </source>
</evidence>
<keyword evidence="4" id="KW-0597">Phosphoprotein</keyword>
<dbReference type="InterPro" id="IPR005467">
    <property type="entry name" value="His_kinase_dom"/>
</dbReference>
<evidence type="ECO:0000256" key="3">
    <source>
        <dbReference type="ARBA" id="ARBA00012438"/>
    </source>
</evidence>
<dbReference type="PANTHER" id="PTHR45569:SF1">
    <property type="entry name" value="SENSOR PROTEIN KDPD"/>
    <property type="match status" value="1"/>
</dbReference>
<dbReference type="GO" id="GO:0005886">
    <property type="term" value="C:plasma membrane"/>
    <property type="evidence" value="ECO:0007669"/>
    <property type="project" value="TreeGrafter"/>
</dbReference>
<dbReference type="InterPro" id="IPR038318">
    <property type="entry name" value="KdpD_sf"/>
</dbReference>
<dbReference type="PROSITE" id="PS50109">
    <property type="entry name" value="HIS_KIN"/>
    <property type="match status" value="1"/>
</dbReference>
<evidence type="ECO:0000256" key="5">
    <source>
        <dbReference type="ARBA" id="ARBA00022679"/>
    </source>
</evidence>
<comment type="catalytic activity">
    <reaction evidence="1">
        <text>ATP + protein L-histidine = ADP + protein N-phospho-L-histidine.</text>
        <dbReference type="EC" id="2.7.13.3"/>
    </reaction>
</comment>
<keyword evidence="6 13" id="KW-0812">Transmembrane</keyword>
<dbReference type="InterPro" id="IPR029016">
    <property type="entry name" value="GAF-like_dom_sf"/>
</dbReference>
<evidence type="ECO:0000313" key="15">
    <source>
        <dbReference type="EMBL" id="SHN79398.1"/>
    </source>
</evidence>
<evidence type="ECO:0000313" key="16">
    <source>
        <dbReference type="Proteomes" id="UP000184096"/>
    </source>
</evidence>
<dbReference type="InterPro" id="IPR004358">
    <property type="entry name" value="Sig_transdc_His_kin-like_C"/>
</dbReference>
<keyword evidence="7" id="KW-0547">Nucleotide-binding</keyword>
<dbReference type="Gene3D" id="1.10.287.130">
    <property type="match status" value="1"/>
</dbReference>
<feature type="transmembrane region" description="Helical" evidence="13">
    <location>
        <begin position="70"/>
        <end position="97"/>
    </location>
</feature>
<dbReference type="InterPro" id="IPR036890">
    <property type="entry name" value="HATPase_C_sf"/>
</dbReference>
<evidence type="ECO:0000256" key="6">
    <source>
        <dbReference type="ARBA" id="ARBA00022692"/>
    </source>
</evidence>
<keyword evidence="12 13" id="KW-0472">Membrane</keyword>
<evidence type="ECO:0000256" key="12">
    <source>
        <dbReference type="ARBA" id="ARBA00023136"/>
    </source>
</evidence>
<dbReference type="Pfam" id="PF00512">
    <property type="entry name" value="HisKA"/>
    <property type="match status" value="1"/>
</dbReference>
<evidence type="ECO:0000256" key="1">
    <source>
        <dbReference type="ARBA" id="ARBA00000085"/>
    </source>
</evidence>
<dbReference type="EC" id="2.7.13.3" evidence="3"/>
<comment type="subcellular location">
    <subcellularLocation>
        <location evidence="2">Membrane</location>
        <topology evidence="2">Multi-pass membrane protein</topology>
    </subcellularLocation>
</comment>
<dbReference type="CDD" id="cd00082">
    <property type="entry name" value="HisKA"/>
    <property type="match status" value="1"/>
</dbReference>